<dbReference type="NCBIfam" id="NF009079">
    <property type="entry name" value="PRK12414.1"/>
    <property type="match status" value="1"/>
</dbReference>
<comment type="caution">
    <text evidence="7">The sequence shown here is derived from an EMBL/GenBank/DDBJ whole genome shotgun (WGS) entry which is preliminary data.</text>
</comment>
<dbReference type="InterPro" id="IPR015424">
    <property type="entry name" value="PyrdxlP-dep_Trfase"/>
</dbReference>
<dbReference type="InterPro" id="IPR015421">
    <property type="entry name" value="PyrdxlP-dep_Trfase_major"/>
</dbReference>
<comment type="cofactor">
    <cofactor evidence="1">
        <name>pyridoxal 5'-phosphate</name>
        <dbReference type="ChEBI" id="CHEBI:597326"/>
    </cofactor>
</comment>
<dbReference type="EMBL" id="DRGL01000022">
    <property type="protein sequence ID" value="HEA20148.1"/>
    <property type="molecule type" value="Genomic_DNA"/>
</dbReference>
<evidence type="ECO:0000256" key="3">
    <source>
        <dbReference type="ARBA" id="ARBA00022576"/>
    </source>
</evidence>
<dbReference type="GO" id="GO:0005737">
    <property type="term" value="C:cytoplasm"/>
    <property type="evidence" value="ECO:0007669"/>
    <property type="project" value="TreeGrafter"/>
</dbReference>
<feature type="domain" description="Aminotransferase class I/classII large" evidence="6">
    <location>
        <begin position="32"/>
        <end position="376"/>
    </location>
</feature>
<dbReference type="Gene3D" id="3.90.1150.10">
    <property type="entry name" value="Aspartate Aminotransferase, domain 1"/>
    <property type="match status" value="1"/>
</dbReference>
<dbReference type="InterPro" id="IPR015422">
    <property type="entry name" value="PyrdxlP-dep_Trfase_small"/>
</dbReference>
<dbReference type="SUPFAM" id="SSF53383">
    <property type="entry name" value="PLP-dependent transferases"/>
    <property type="match status" value="1"/>
</dbReference>
<gene>
    <name evidence="7" type="ORF">ENH87_04455</name>
</gene>
<name>A0A831VPZ9_9FLAO</name>
<comment type="similarity">
    <text evidence="2">Belongs to the class-I pyridoxal-phosphate-dependent aminotransferase family.</text>
</comment>
<proteinExistence type="inferred from homology"/>
<keyword evidence="5" id="KW-0663">Pyridoxal phosphate</keyword>
<evidence type="ECO:0000259" key="6">
    <source>
        <dbReference type="Pfam" id="PF00155"/>
    </source>
</evidence>
<dbReference type="PANTHER" id="PTHR43807:SF20">
    <property type="entry name" value="FI04487P"/>
    <property type="match status" value="1"/>
</dbReference>
<dbReference type="Gene3D" id="3.40.640.10">
    <property type="entry name" value="Type I PLP-dependent aspartate aminotransferase-like (Major domain)"/>
    <property type="match status" value="1"/>
</dbReference>
<accession>A0A831VPZ9</accession>
<evidence type="ECO:0000256" key="1">
    <source>
        <dbReference type="ARBA" id="ARBA00001933"/>
    </source>
</evidence>
<dbReference type="PANTHER" id="PTHR43807">
    <property type="entry name" value="FI04487P"/>
    <property type="match status" value="1"/>
</dbReference>
<dbReference type="GO" id="GO:0030170">
    <property type="term" value="F:pyridoxal phosphate binding"/>
    <property type="evidence" value="ECO:0007669"/>
    <property type="project" value="InterPro"/>
</dbReference>
<dbReference type="GO" id="GO:0016212">
    <property type="term" value="F:kynurenine-oxoglutarate transaminase activity"/>
    <property type="evidence" value="ECO:0007669"/>
    <property type="project" value="TreeGrafter"/>
</dbReference>
<dbReference type="Pfam" id="PF00155">
    <property type="entry name" value="Aminotran_1_2"/>
    <property type="match status" value="1"/>
</dbReference>
<dbReference type="InterPro" id="IPR051326">
    <property type="entry name" value="Kynurenine-oxoglutarate_AT"/>
</dbReference>
<dbReference type="FunFam" id="3.40.640.10:FF:000033">
    <property type="entry name" value="Aspartate aminotransferase"/>
    <property type="match status" value="1"/>
</dbReference>
<evidence type="ECO:0000313" key="7">
    <source>
        <dbReference type="EMBL" id="HEA20148.1"/>
    </source>
</evidence>
<dbReference type="NCBIfam" id="NF006569">
    <property type="entry name" value="PRK09082.1"/>
    <property type="match status" value="1"/>
</dbReference>
<organism evidence="7">
    <name type="scientific">Pricia antarctica</name>
    <dbReference type="NCBI Taxonomy" id="641691"/>
    <lineage>
        <taxon>Bacteria</taxon>
        <taxon>Pseudomonadati</taxon>
        <taxon>Bacteroidota</taxon>
        <taxon>Flavobacteriia</taxon>
        <taxon>Flavobacteriales</taxon>
        <taxon>Flavobacteriaceae</taxon>
        <taxon>Pricia</taxon>
    </lineage>
</organism>
<evidence type="ECO:0000256" key="5">
    <source>
        <dbReference type="ARBA" id="ARBA00022898"/>
    </source>
</evidence>
<sequence length="390" mass="44338">MIPNKLHFSSKLPDVKTTIFTTVGDLARKHDAVDLSQGFPNFEADSRLINLVHQAMLEGHNQYAAMPGYFGLRETIAQKIEKLHHRKYHPEKEITITVGATQAIYTAITAFVHPGDEVIILKPAYDCYEPAIKINGGIPIVLQLAANGYKVDWDAFKGKITNKTRMVVINTPHNPSGRIFSEDDMLQLQEILRPTNIILISDEVYEHIVFDGKEHQSASRFDDLASRSFVCASFGKTFHVTGWKMGYCAAPAALMHEFRQVHQFAVFCVDHPVQRALAEYLKNEKHCLSLNAFYQQKRDFFLEGLKGSRFTFKPSQGSYFQLLDYTAITDEPDEQLAERLILDYKLACIPISSFNVNNRDDKVLRFCFAKKRETLEFASEILTNFSNSEG</sequence>
<evidence type="ECO:0000256" key="4">
    <source>
        <dbReference type="ARBA" id="ARBA00022679"/>
    </source>
</evidence>
<dbReference type="AlphaFoldDB" id="A0A831VPZ9"/>
<keyword evidence="3 7" id="KW-0032">Aminotransferase</keyword>
<keyword evidence="4" id="KW-0808">Transferase</keyword>
<dbReference type="Proteomes" id="UP000886191">
    <property type="component" value="Unassembled WGS sequence"/>
</dbReference>
<protein>
    <submittedName>
        <fullName evidence="7">Aminotransferase class I/II-fold pyridoxal phosphate-dependent enzyme</fullName>
    </submittedName>
</protein>
<evidence type="ECO:0000256" key="2">
    <source>
        <dbReference type="ARBA" id="ARBA00007441"/>
    </source>
</evidence>
<dbReference type="InterPro" id="IPR004839">
    <property type="entry name" value="Aminotransferase_I/II_large"/>
</dbReference>
<reference evidence="7" key="1">
    <citation type="journal article" date="2020" name="mSystems">
        <title>Genome- and Community-Level Interaction Insights into Carbon Utilization and Element Cycling Functions of Hydrothermarchaeota in Hydrothermal Sediment.</title>
        <authorList>
            <person name="Zhou Z."/>
            <person name="Liu Y."/>
            <person name="Xu W."/>
            <person name="Pan J."/>
            <person name="Luo Z.H."/>
            <person name="Li M."/>
        </authorList>
    </citation>
    <scope>NUCLEOTIDE SEQUENCE [LARGE SCALE GENOMIC DNA]</scope>
    <source>
        <strain evidence="7">HyVt-345</strain>
    </source>
</reference>
<dbReference type="CDD" id="cd00609">
    <property type="entry name" value="AAT_like"/>
    <property type="match status" value="1"/>
</dbReference>